<evidence type="ECO:0000313" key="8">
    <source>
        <dbReference type="EMBL" id="SFG41712.1"/>
    </source>
</evidence>
<dbReference type="InterPro" id="IPR035681">
    <property type="entry name" value="ComA-like_MBL"/>
</dbReference>
<dbReference type="Pfam" id="PF03772">
    <property type="entry name" value="Competence"/>
    <property type="match status" value="1"/>
</dbReference>
<gene>
    <name evidence="8" type="ORF">SAMN05216175_106192</name>
</gene>
<evidence type="ECO:0000256" key="5">
    <source>
        <dbReference type="ARBA" id="ARBA00023136"/>
    </source>
</evidence>
<feature type="domain" description="Metallo-beta-lactamase" evidence="7">
    <location>
        <begin position="529"/>
        <end position="712"/>
    </location>
</feature>
<dbReference type="OrthoDB" id="9761531at2"/>
<dbReference type="PANTHER" id="PTHR30619">
    <property type="entry name" value="DNA INTERNALIZATION/COMPETENCE PROTEIN COMEC/REC2"/>
    <property type="match status" value="1"/>
</dbReference>
<dbReference type="Proteomes" id="UP000198623">
    <property type="component" value="Unassembled WGS sequence"/>
</dbReference>
<feature type="transmembrane region" description="Helical" evidence="6">
    <location>
        <begin position="357"/>
        <end position="376"/>
    </location>
</feature>
<feature type="transmembrane region" description="Helical" evidence="6">
    <location>
        <begin position="471"/>
        <end position="489"/>
    </location>
</feature>
<keyword evidence="5 6" id="KW-0472">Membrane</keyword>
<dbReference type="CDD" id="cd07731">
    <property type="entry name" value="ComA-like_MBL-fold"/>
    <property type="match status" value="1"/>
</dbReference>
<evidence type="ECO:0000256" key="4">
    <source>
        <dbReference type="ARBA" id="ARBA00022989"/>
    </source>
</evidence>
<feature type="transmembrane region" description="Helical" evidence="6">
    <location>
        <begin position="388"/>
        <end position="405"/>
    </location>
</feature>
<dbReference type="SUPFAM" id="SSF56281">
    <property type="entry name" value="Metallo-hydrolase/oxidoreductase"/>
    <property type="match status" value="1"/>
</dbReference>
<dbReference type="SMART" id="SM00849">
    <property type="entry name" value="Lactamase_B"/>
    <property type="match status" value="1"/>
</dbReference>
<dbReference type="RefSeq" id="WP_090727971.1">
    <property type="nucleotide sequence ID" value="NZ_FOOU01000006.1"/>
</dbReference>
<dbReference type="EMBL" id="FOOU01000006">
    <property type="protein sequence ID" value="SFG41712.1"/>
    <property type="molecule type" value="Genomic_DNA"/>
</dbReference>
<dbReference type="PANTHER" id="PTHR30619:SF1">
    <property type="entry name" value="RECOMBINATION PROTEIN 2"/>
    <property type="match status" value="1"/>
</dbReference>
<organism evidence="8 9">
    <name type="scientific">Neptunomonas qingdaonensis</name>
    <dbReference type="NCBI Taxonomy" id="1045558"/>
    <lineage>
        <taxon>Bacteria</taxon>
        <taxon>Pseudomonadati</taxon>
        <taxon>Pseudomonadota</taxon>
        <taxon>Gammaproteobacteria</taxon>
        <taxon>Oceanospirillales</taxon>
        <taxon>Oceanospirillaceae</taxon>
        <taxon>Neptunomonas</taxon>
    </lineage>
</organism>
<reference evidence="9" key="1">
    <citation type="submission" date="2016-10" db="EMBL/GenBank/DDBJ databases">
        <authorList>
            <person name="Varghese N."/>
            <person name="Submissions S."/>
        </authorList>
    </citation>
    <scope>NUCLEOTIDE SEQUENCE [LARGE SCALE GENOMIC DNA]</scope>
    <source>
        <strain evidence="9">CGMCC 1.10971</strain>
    </source>
</reference>
<dbReference type="InterPro" id="IPR036866">
    <property type="entry name" value="RibonucZ/Hydroxyglut_hydro"/>
</dbReference>
<evidence type="ECO:0000256" key="2">
    <source>
        <dbReference type="ARBA" id="ARBA00022475"/>
    </source>
</evidence>
<name>A0A1I2RMG6_9GAMM</name>
<dbReference type="InterPro" id="IPR025405">
    <property type="entry name" value="DUF4131"/>
</dbReference>
<dbReference type="InterPro" id="IPR004797">
    <property type="entry name" value="Competence_ComEC/Rec2"/>
</dbReference>
<keyword evidence="9" id="KW-1185">Reference proteome</keyword>
<dbReference type="GO" id="GO:0030420">
    <property type="term" value="P:establishment of competence for transformation"/>
    <property type="evidence" value="ECO:0007669"/>
    <property type="project" value="InterPro"/>
</dbReference>
<keyword evidence="3 6" id="KW-0812">Transmembrane</keyword>
<dbReference type="Pfam" id="PF13567">
    <property type="entry name" value="DUF4131"/>
    <property type="match status" value="1"/>
</dbReference>
<feature type="transmembrane region" description="Helical" evidence="6">
    <location>
        <begin position="250"/>
        <end position="268"/>
    </location>
</feature>
<keyword evidence="2" id="KW-1003">Cell membrane</keyword>
<dbReference type="NCBIfam" id="TIGR00361">
    <property type="entry name" value="ComEC_Rec2"/>
    <property type="match status" value="1"/>
</dbReference>
<dbReference type="AlphaFoldDB" id="A0A1I2RMG6"/>
<dbReference type="Gene3D" id="3.60.15.10">
    <property type="entry name" value="Ribonuclease Z/Hydroxyacylglutathione hydrolase-like"/>
    <property type="match status" value="1"/>
</dbReference>
<comment type="subcellular location">
    <subcellularLocation>
        <location evidence="1">Cell membrane</location>
        <topology evidence="1">Multi-pass membrane protein</topology>
    </subcellularLocation>
</comment>
<evidence type="ECO:0000313" key="9">
    <source>
        <dbReference type="Proteomes" id="UP000198623"/>
    </source>
</evidence>
<evidence type="ECO:0000256" key="3">
    <source>
        <dbReference type="ARBA" id="ARBA00022692"/>
    </source>
</evidence>
<feature type="transmembrane region" description="Helical" evidence="6">
    <location>
        <begin position="440"/>
        <end position="459"/>
    </location>
</feature>
<protein>
    <submittedName>
        <fullName evidence="8">Competence protein ComEC</fullName>
    </submittedName>
</protein>
<dbReference type="InterPro" id="IPR001279">
    <property type="entry name" value="Metallo-B-lactamas"/>
</dbReference>
<evidence type="ECO:0000256" key="6">
    <source>
        <dbReference type="SAM" id="Phobius"/>
    </source>
</evidence>
<sequence>MITYITAFAIVAWLPVLPPLIWLSALPVLGLIIFRYFPAGRVRLLSFFIGLVIALLYGHFQLMQRWSVDDAKVLWRVGGVVEGLPQSEDKHVRFSLRVNNIQSGSSKKLSSELVSESSSQLSRQPKHKPRIIRLSWYRADRHIQPGDRLLLDVKLRPAHSFWNPAGFDYERWALSRNIDAVGYVKVLLEQQQASSSSIDLIRFRLIAWLAERFSAQPVVSSTLQALLIGDKNALQEWQWSLMRNTGTTHLMVVSGLHIGVCVGLGWWLGRLLFVALFRGREHSVAHQWLPVIAALGLSGLYVGLAGFSIPTQRAWVMAAVLLGAQLLMRRPDVWARWWLAMAVVLTLQPLAVHEIGFWLSFSAVAALLFLVTIRQAKAPLMILLKSQWWILWVLSPLLLLFFGQVSMSSPLVNMLAIPFLSLLLMLIMPALLMESIGIQWGLDGVGMLIQGLWASLAWIDGLSDQWVLDLQSTGIIAVVFAGLGAVMILQPVSSKLKLVGVLCWLPVFMPPQDNVESGKFKAIVFDVGQGTSVLIRTHQHVMLYDTGAAYANGSNAFERAVMPYLKQQGINYLDKLIVSHDDNDHAGGVSKVSQILGIGVTESGMPAALPIPAKFCKPGVTWSWDGIEFAYIHPEPATNATDNDRSCVLVVRSSQCGLLITGDAGLKVEAQLADSLSPVSWLVAGHHGSRTSTGGTLLDVAKPDSVLISAGFLNRYGHPHADVVSRIKAHGSRIIRTDKKGAVLLEDAGESGCRLQTWRQKEKRYWSAS</sequence>
<dbReference type="InterPro" id="IPR052159">
    <property type="entry name" value="Competence_DNA_uptake"/>
</dbReference>
<evidence type="ECO:0000259" key="7">
    <source>
        <dbReference type="SMART" id="SM00849"/>
    </source>
</evidence>
<dbReference type="InterPro" id="IPR004477">
    <property type="entry name" value="ComEC_N"/>
</dbReference>
<feature type="transmembrane region" description="Helical" evidence="6">
    <location>
        <begin position="40"/>
        <end position="58"/>
    </location>
</feature>
<dbReference type="Pfam" id="PF00753">
    <property type="entry name" value="Lactamase_B"/>
    <property type="match status" value="1"/>
</dbReference>
<feature type="transmembrane region" description="Helical" evidence="6">
    <location>
        <begin position="7"/>
        <end position="34"/>
    </location>
</feature>
<accession>A0A1I2RMG6</accession>
<dbReference type="NCBIfam" id="TIGR00360">
    <property type="entry name" value="ComEC_N-term"/>
    <property type="match status" value="1"/>
</dbReference>
<proteinExistence type="predicted"/>
<feature type="transmembrane region" description="Helical" evidence="6">
    <location>
        <begin position="411"/>
        <end position="433"/>
    </location>
</feature>
<dbReference type="STRING" id="1045558.SAMN05216175_106192"/>
<evidence type="ECO:0000256" key="1">
    <source>
        <dbReference type="ARBA" id="ARBA00004651"/>
    </source>
</evidence>
<dbReference type="GO" id="GO:0005886">
    <property type="term" value="C:plasma membrane"/>
    <property type="evidence" value="ECO:0007669"/>
    <property type="project" value="UniProtKB-SubCell"/>
</dbReference>
<feature type="transmembrane region" description="Helical" evidence="6">
    <location>
        <begin position="288"/>
        <end position="307"/>
    </location>
</feature>
<keyword evidence="4 6" id="KW-1133">Transmembrane helix</keyword>